<proteinExistence type="inferred from homology"/>
<keyword evidence="1" id="KW-0677">Repeat</keyword>
<dbReference type="EMBL" id="JAVRBK010000007">
    <property type="protein sequence ID" value="KAK5640956.1"/>
    <property type="molecule type" value="Genomic_DNA"/>
</dbReference>
<dbReference type="PANTHER" id="PTHR10943">
    <property type="entry name" value="26S PROTEASOME NON-ATPASE REGULATORY SUBUNIT"/>
    <property type="match status" value="1"/>
</dbReference>
<evidence type="ECO:0000256" key="3">
    <source>
        <dbReference type="PIRNR" id="PIRNR015965"/>
    </source>
</evidence>
<dbReference type="InterPro" id="IPR040892">
    <property type="entry name" value="RPN1_N"/>
</dbReference>
<dbReference type="InterPro" id="IPR011989">
    <property type="entry name" value="ARM-like"/>
</dbReference>
<evidence type="ECO:0000256" key="1">
    <source>
        <dbReference type="ARBA" id="ARBA00022737"/>
    </source>
</evidence>
<reference evidence="7 8" key="1">
    <citation type="journal article" date="2024" name="Insects">
        <title>An Improved Chromosome-Level Genome Assembly of the Firefly Pyrocoelia pectoralis.</title>
        <authorList>
            <person name="Fu X."/>
            <person name="Meyer-Rochow V.B."/>
            <person name="Ballantyne L."/>
            <person name="Zhu X."/>
        </authorList>
    </citation>
    <scope>NUCLEOTIDE SEQUENCE [LARGE SCALE GENOMIC DNA]</scope>
    <source>
        <strain evidence="7">XCY_ONT2</strain>
    </source>
</reference>
<sequence length="874" mass="96298">MESKTISCREEMDDKELIDELHLLVDKVRGSDPKLIPQTLNMLKSIIRSSTTSMTSVPKPLKYLSPYYNVFKEAYDNITDPTVKKECADVISVLAMCPTGGNSAKDKHDCLHYCLLGTRKIEDWGHEYIRQLEAEIVEEWMLFPTPTDSLISLVRDIVKFDCNHHAEIQACDTLMEIDHLEMLPEFIDETTYARICLYLSSCVKYVDHVEASKIIKIVTEQYLRFKEYVKALILAIQLNDKVLTNKIFKSCKDRSSLRQMAFIANRQLFPIELDHGNDDKELVSIFNNSQMSTYFSMLARELDVIEPKSPEDIFKTWLEPTLMRPLILGENLDSARQNLASSFVNGFVNAGFGSDKLVSVDGGHKWIQRNKDYGMMSATATLGLLHLWDVEGGLTPIDKYLYTQEDYIKAGALLGIGIVNCRIRHGCDPALALLSDFLDGSGPILSGAVFGLGLAYIGTNREDVLSLLIKVVENAKNVENLAVASLACGLVSVGSCNFEVINMILTKLVDARETEAAKSQYMRFIALGLGLCYLGCKDVVDTSNATLEVFSEPFKTTAQCLLKMCAYAGTGDVLIIQELLRNISDSIVLPTPSKSTNAEKPSSKEKKKAKLESDPGVAQAAAVLAVAAIAVGEDTGSDMCQKILGDMGRYGDLWVRRAVPLAIALLYVSRPHLPIIDILTKYAHDSDVDVSCSAIFSLGIVGAGTNNARLSVGLRQMATFHKRNPSQLFMVRFAQGLTHLGKGTLTLNPLHTDRQLMDPCSMAGLLIPLVSLFDTQSVISGGNHYLLFAFVGAMYPRWLLTLDEDLEPLSVTVRVGQGVDIVGKAGTPKTISGIHTHTTPMLLAVGERAELATDQYDQVAPTLDGVCILKKKPL</sequence>
<dbReference type="GO" id="GO:0005634">
    <property type="term" value="C:nucleus"/>
    <property type="evidence" value="ECO:0007669"/>
    <property type="project" value="TreeGrafter"/>
</dbReference>
<dbReference type="GO" id="GO:0043161">
    <property type="term" value="P:proteasome-mediated ubiquitin-dependent protein catabolic process"/>
    <property type="evidence" value="ECO:0007669"/>
    <property type="project" value="TreeGrafter"/>
</dbReference>
<protein>
    <recommendedName>
        <fullName evidence="3">26S proteasome non-ATPase regulatory subunit 2</fullName>
    </recommendedName>
</protein>
<evidence type="ECO:0000313" key="7">
    <source>
        <dbReference type="EMBL" id="KAK5640956.1"/>
    </source>
</evidence>
<dbReference type="GO" id="GO:0008540">
    <property type="term" value="C:proteasome regulatory particle, base subcomplex"/>
    <property type="evidence" value="ECO:0007669"/>
    <property type="project" value="UniProtKB-UniRule"/>
</dbReference>
<dbReference type="Pfam" id="PF18051">
    <property type="entry name" value="RPN1_C"/>
    <property type="match status" value="1"/>
</dbReference>
<comment type="similarity">
    <text evidence="3">Belongs to the proteasome subunit S2 family.</text>
</comment>
<keyword evidence="8" id="KW-1185">Reference proteome</keyword>
<dbReference type="SUPFAM" id="SSF48371">
    <property type="entry name" value="ARM repeat"/>
    <property type="match status" value="1"/>
</dbReference>
<dbReference type="InterPro" id="IPR016643">
    <property type="entry name" value="26S_Psome_Rpn1"/>
</dbReference>
<feature type="region of interest" description="Disordered" evidence="4">
    <location>
        <begin position="591"/>
        <end position="612"/>
    </location>
</feature>
<feature type="domain" description="RPN1 N-terminal" evidence="5">
    <location>
        <begin position="21"/>
        <end position="319"/>
    </location>
</feature>
<evidence type="ECO:0000256" key="2">
    <source>
        <dbReference type="ARBA" id="ARBA00022942"/>
    </source>
</evidence>
<dbReference type="GO" id="GO:0030234">
    <property type="term" value="F:enzyme regulator activity"/>
    <property type="evidence" value="ECO:0007669"/>
    <property type="project" value="UniProtKB-UniRule"/>
</dbReference>
<evidence type="ECO:0000259" key="5">
    <source>
        <dbReference type="Pfam" id="PF17781"/>
    </source>
</evidence>
<dbReference type="InterPro" id="IPR041433">
    <property type="entry name" value="RPN1_C"/>
</dbReference>
<evidence type="ECO:0000259" key="6">
    <source>
        <dbReference type="Pfam" id="PF18051"/>
    </source>
</evidence>
<dbReference type="Proteomes" id="UP001329430">
    <property type="component" value="Chromosome 7"/>
</dbReference>
<name>A0AAN7ZHZ7_9COLE</name>
<dbReference type="InterPro" id="IPR016024">
    <property type="entry name" value="ARM-type_fold"/>
</dbReference>
<feature type="domain" description="26S proteasome non-ATPase regulatory subunit RPN1 C-terminal" evidence="6">
    <location>
        <begin position="822"/>
        <end position="873"/>
    </location>
</feature>
<evidence type="ECO:0000313" key="8">
    <source>
        <dbReference type="Proteomes" id="UP001329430"/>
    </source>
</evidence>
<keyword evidence="2 3" id="KW-0647">Proteasome</keyword>
<dbReference type="GO" id="GO:0042176">
    <property type="term" value="P:regulation of protein catabolic process"/>
    <property type="evidence" value="ECO:0007669"/>
    <property type="project" value="InterPro"/>
</dbReference>
<dbReference type="GO" id="GO:0034515">
    <property type="term" value="C:proteasome storage granule"/>
    <property type="evidence" value="ECO:0007669"/>
    <property type="project" value="TreeGrafter"/>
</dbReference>
<gene>
    <name evidence="7" type="ORF">RI129_009503</name>
</gene>
<dbReference type="AlphaFoldDB" id="A0AAN7ZHZ7"/>
<evidence type="ECO:0000256" key="4">
    <source>
        <dbReference type="SAM" id="MobiDB-lite"/>
    </source>
</evidence>
<comment type="caution">
    <text evidence="7">The sequence shown here is derived from an EMBL/GenBank/DDBJ whole genome shotgun (WGS) entry which is preliminary data.</text>
</comment>
<dbReference type="Gene3D" id="1.25.10.10">
    <property type="entry name" value="Leucine-rich Repeat Variant"/>
    <property type="match status" value="1"/>
</dbReference>
<comment type="subunit">
    <text evidence="3">Component of the 19S proteasome regulatory particle complex. The 26S proteasome consists of a 20S core particle (CP) and two 19S regulatory subunits (RP).</text>
</comment>
<dbReference type="PIRSF" id="PIRSF015965">
    <property type="entry name" value="26S_Psome_Rpn1"/>
    <property type="match status" value="1"/>
</dbReference>
<dbReference type="Pfam" id="PF17781">
    <property type="entry name" value="RPN1_RPN2_N"/>
    <property type="match status" value="1"/>
</dbReference>
<organism evidence="7 8">
    <name type="scientific">Pyrocoelia pectoralis</name>
    <dbReference type="NCBI Taxonomy" id="417401"/>
    <lineage>
        <taxon>Eukaryota</taxon>
        <taxon>Metazoa</taxon>
        <taxon>Ecdysozoa</taxon>
        <taxon>Arthropoda</taxon>
        <taxon>Hexapoda</taxon>
        <taxon>Insecta</taxon>
        <taxon>Pterygota</taxon>
        <taxon>Neoptera</taxon>
        <taxon>Endopterygota</taxon>
        <taxon>Coleoptera</taxon>
        <taxon>Polyphaga</taxon>
        <taxon>Elateriformia</taxon>
        <taxon>Elateroidea</taxon>
        <taxon>Lampyridae</taxon>
        <taxon>Lampyrinae</taxon>
        <taxon>Pyrocoelia</taxon>
    </lineage>
</organism>
<accession>A0AAN7ZHZ7</accession>
<comment type="function">
    <text evidence="3">Component of the 26S proteasome, a multiprotein complex involved in the ATP-dependent degradation of ubiquitinated proteins. This complex plays a key role in the maintenance of protein homeostasis by removing misfolded or damaged proteins, which could impair cellular functions, and by removing proteins whose functions are no longer required. Therefore, the proteasome participates in numerous cellular processes, including cell cycle progression, apoptosis, or DNA damage repair.</text>
</comment>
<dbReference type="PANTHER" id="PTHR10943:SF1">
    <property type="entry name" value="26S PROTEASOME NON-ATPASE REGULATORY SUBUNIT 2"/>
    <property type="match status" value="1"/>
</dbReference>